<dbReference type="PANTHER" id="PTHR40455">
    <property type="entry name" value="ANTITOXIN HIGA"/>
    <property type="match status" value="1"/>
</dbReference>
<evidence type="ECO:0000313" key="2">
    <source>
        <dbReference type="Proteomes" id="UP000054770"/>
    </source>
</evidence>
<proteinExistence type="predicted"/>
<protein>
    <submittedName>
        <fullName evidence="1">Antitoxin HigA</fullName>
    </submittedName>
</protein>
<dbReference type="EMBL" id="FCON02000054">
    <property type="protein sequence ID" value="SAL73993.1"/>
    <property type="molecule type" value="Genomic_DNA"/>
</dbReference>
<dbReference type="GO" id="GO:0006355">
    <property type="term" value="P:regulation of DNA-templated transcription"/>
    <property type="evidence" value="ECO:0007669"/>
    <property type="project" value="InterPro"/>
</dbReference>
<organism evidence="1 2">
    <name type="scientific">Caballeronia choica</name>
    <dbReference type="NCBI Taxonomy" id="326476"/>
    <lineage>
        <taxon>Bacteria</taxon>
        <taxon>Pseudomonadati</taxon>
        <taxon>Pseudomonadota</taxon>
        <taxon>Betaproteobacteria</taxon>
        <taxon>Burkholderiales</taxon>
        <taxon>Burkholderiaceae</taxon>
        <taxon>Caballeronia</taxon>
    </lineage>
</organism>
<dbReference type="PANTHER" id="PTHR40455:SF1">
    <property type="entry name" value="ANTITOXIN HIGA"/>
    <property type="match status" value="1"/>
</dbReference>
<gene>
    <name evidence="1" type="primary">higA</name>
    <name evidence="1" type="ORF">AWB68_04520</name>
</gene>
<evidence type="ECO:0000313" key="1">
    <source>
        <dbReference type="EMBL" id="SAL73993.1"/>
    </source>
</evidence>
<reference evidence="1" key="1">
    <citation type="submission" date="2016-01" db="EMBL/GenBank/DDBJ databases">
        <authorList>
            <person name="Peeters C."/>
        </authorList>
    </citation>
    <scope>NUCLEOTIDE SEQUENCE [LARGE SCALE GENOMIC DNA]</scope>
    <source>
        <strain evidence="1">LMG 22940</strain>
    </source>
</reference>
<dbReference type="GO" id="GO:0001046">
    <property type="term" value="F:core promoter sequence-specific DNA binding"/>
    <property type="evidence" value="ECO:0007669"/>
    <property type="project" value="TreeGrafter"/>
</dbReference>
<dbReference type="InterPro" id="IPR039060">
    <property type="entry name" value="Antitox_HigA"/>
</dbReference>
<accession>A0A158JZV4</accession>
<dbReference type="Proteomes" id="UP000054770">
    <property type="component" value="Unassembled WGS sequence"/>
</dbReference>
<name>A0A158JZV4_9BURK</name>
<keyword evidence="2" id="KW-1185">Reference proteome</keyword>
<comment type="caution">
    <text evidence="1">The sequence shown here is derived from an EMBL/GenBank/DDBJ whole genome shotgun (WGS) entry which is preliminary data.</text>
</comment>
<dbReference type="AlphaFoldDB" id="A0A158JZV4"/>
<sequence>MVLARLRAVLREPRGTVARRSRSPARYDTDMEIRPLHTEEDYNAALAIVSELVDADPAPDTPDGDRLDILSILVERYENEHFPIERPDPVEAIKFRMEQAGLTVTDMKPYIGNTNRVYEILGGRRPLSLEMIRRLHSGLKIPAEVLIG</sequence>